<evidence type="ECO:0000313" key="2">
    <source>
        <dbReference type="Proteomes" id="UP000027451"/>
    </source>
</evidence>
<protein>
    <submittedName>
        <fullName evidence="1">Uncharacterized protein</fullName>
    </submittedName>
</protein>
<gene>
    <name evidence="1" type="ORF">BG60_18720</name>
</gene>
<reference evidence="1 2" key="1">
    <citation type="submission" date="2014-03" db="EMBL/GenBank/DDBJ databases">
        <title>Draft Genome Sequences of Four Burkholderia Strains.</title>
        <authorList>
            <person name="Liu X.Y."/>
            <person name="Li C.X."/>
            <person name="Xu J.H."/>
        </authorList>
    </citation>
    <scope>NUCLEOTIDE SEQUENCE [LARGE SCALE GENOMIC DNA]</scope>
    <source>
        <strain evidence="1 2">OP-1</strain>
    </source>
</reference>
<dbReference type="Proteomes" id="UP000027451">
    <property type="component" value="Unassembled WGS sequence"/>
</dbReference>
<organism evidence="1 2">
    <name type="scientific">Caballeronia zhejiangensis</name>
    <dbReference type="NCBI Taxonomy" id="871203"/>
    <lineage>
        <taxon>Bacteria</taxon>
        <taxon>Pseudomonadati</taxon>
        <taxon>Pseudomonadota</taxon>
        <taxon>Betaproteobacteria</taxon>
        <taxon>Burkholderiales</taxon>
        <taxon>Burkholderiaceae</taxon>
        <taxon>Caballeronia</taxon>
    </lineage>
</organism>
<dbReference type="OrthoDB" id="9800864at2"/>
<comment type="caution">
    <text evidence="1">The sequence shown here is derived from an EMBL/GenBank/DDBJ whole genome shotgun (WGS) entry which is preliminary data.</text>
</comment>
<proteinExistence type="predicted"/>
<name>A0A656QE77_9BURK</name>
<accession>A0A656QE77</accession>
<dbReference type="EMBL" id="JFHD01000028">
    <property type="protein sequence ID" value="KDR27132.1"/>
    <property type="molecule type" value="Genomic_DNA"/>
</dbReference>
<evidence type="ECO:0000313" key="1">
    <source>
        <dbReference type="EMBL" id="KDR27132.1"/>
    </source>
</evidence>
<sequence length="68" mass="7130">MFTPRSARLVQQSMTGCVGWLGPQRALCARGGIDECGYIQLRGGGRSARTSDSLGSATAIWIVSRTGG</sequence>
<keyword evidence="2" id="KW-1185">Reference proteome</keyword>
<dbReference type="RefSeq" id="WP_033536413.1">
    <property type="nucleotide sequence ID" value="NZ_CP084285.1"/>
</dbReference>
<dbReference type="AlphaFoldDB" id="A0A656QE77"/>